<dbReference type="SUPFAM" id="SSF52540">
    <property type="entry name" value="P-loop containing nucleoside triphosphate hydrolases"/>
    <property type="match status" value="2"/>
</dbReference>
<evidence type="ECO:0000259" key="2">
    <source>
        <dbReference type="SMART" id="SM00487"/>
    </source>
</evidence>
<reference evidence="3 4" key="1">
    <citation type="submission" date="2018-12" db="EMBL/GenBank/DDBJ databases">
        <title>Genomic insights into the evolutionary origins and pathogenicity of five Vibrio parahaemolyticus strains isolated from the shrimp with acute hepatopancreatic necrosis disease (AHPND).</title>
        <authorList>
            <person name="Yang Q."/>
            <person name="Dong X."/>
            <person name="Xie G."/>
            <person name="Fu S."/>
            <person name="Zou P."/>
            <person name="Sun J."/>
            <person name="Wang Y."/>
            <person name="Huang J."/>
        </authorList>
    </citation>
    <scope>NUCLEOTIDE SEQUENCE [LARGE SCALE GENOMIC DNA]</scope>
    <source>
        <strain evidence="3 4">20160303005-1</strain>
        <plasmid evidence="4">pvpsd2016-4</plasmid>
    </source>
</reference>
<dbReference type="InterPro" id="IPR014001">
    <property type="entry name" value="Helicase_ATP-bd"/>
</dbReference>
<keyword evidence="3" id="KW-0540">Nuclease</keyword>
<sequence>MFKLKGYQQRAVDVMQSFLSHCLSSDSVEDAYKLALEEQELPPHAYRDYGFEKVPYFCMRIPTGGGKTVLGSHAVDVAARHYLETEAPIALWLVPSITIREQTVEALKTPGHPYREKLDAAFNRQVLVLDVDEVTQIRPQDLGNKAIVVVSTLANLRVTDTSGRKVYAYHENFEPHFAKISTNHPSLPLLETVSEADVQENGLSSREIGNIKFSFANLLALYRPVVIVDEAHNARTSLTFDTLRRVHPAAVIEFTATPNTTNANGSNVLFHVSAAELKAEEMIKLPIVLTEHQNWQDAVQDAVITRNKLQADAQKDEDYIRPIALFQAENKKGDVTVEVLKDHLMNQLGIDEDKIAVATGSQRELDGINLFDQNCPIEYIITIEALKEGWDCSFAYVFCSVKQVSSSKDAEQLLGRVLRMPYASRRTIEDLNRAYAHLATSKFAKAAQELTDKLIAMGFEEMEIAAFLREQAPTGGQGELFGGKPEQNKAKPTPPPSIVVEVEDLPDLTELSELEKKQITMTRDEQTDTAVVKVTGEVSPSIQKALTKHVKAGKNRKAFERDIRVHNQAIEATKAPSERGEKFGSLPYLCMMEQGELELVESEVFLHAHSWNLLDYPAELTNFVMNETSNSFAIDMDGKSLTYKVADQKEVIAFNQGFIDVTEQDLVRWLDRELRQPDVLQHQLVGFLGRLVKTLLQKPNLTLTALVRNKFPLARAIRDLIRLYRKQAQRVGYQACLFGAESTACVSDEFMYHFEPSHYPSRPPYYSGRYKFQKHYFPQNLIEDLKATGEEFECAKAIDGLPEVKHWIRNLVRRDQASFWLPLAHNKFYPDFICELNDGRMLVVEYKGEAYVTNDDSAEKRAIGDKWAELSNGKCLFIMAVEQDGQGRDVRQQIQALISK</sequence>
<dbReference type="InterPro" id="IPR006935">
    <property type="entry name" value="Helicase/UvrB_N"/>
</dbReference>
<evidence type="ECO:0000313" key="4">
    <source>
        <dbReference type="Proteomes" id="UP000464718"/>
    </source>
</evidence>
<keyword evidence="3" id="KW-0378">Hydrolase</keyword>
<feature type="domain" description="Helicase ATP-binding" evidence="2">
    <location>
        <begin position="1"/>
        <end position="281"/>
    </location>
</feature>
<feature type="region of interest" description="Disordered" evidence="1">
    <location>
        <begin position="476"/>
        <end position="497"/>
    </location>
</feature>
<proteinExistence type="predicted"/>
<dbReference type="SMART" id="SM00487">
    <property type="entry name" value="DEXDc"/>
    <property type="match status" value="1"/>
</dbReference>
<dbReference type="REBASE" id="373381">
    <property type="entry name" value="Vpa0051ORF29200P"/>
</dbReference>
<dbReference type="GO" id="GO:0003677">
    <property type="term" value="F:DNA binding"/>
    <property type="evidence" value="ECO:0007669"/>
    <property type="project" value="InterPro"/>
</dbReference>
<evidence type="ECO:0000313" key="3">
    <source>
        <dbReference type="EMBL" id="QHH13336.1"/>
    </source>
</evidence>
<dbReference type="InterPro" id="IPR027417">
    <property type="entry name" value="P-loop_NTPase"/>
</dbReference>
<dbReference type="AlphaFoldDB" id="A0AAX1G107"/>
<geneLocation type="plasmid" evidence="4">
    <name>pvpsd2016-4</name>
</geneLocation>
<evidence type="ECO:0000256" key="1">
    <source>
        <dbReference type="SAM" id="MobiDB-lite"/>
    </source>
</evidence>
<dbReference type="Proteomes" id="UP000464718">
    <property type="component" value="Plasmid pvpsd2016-4"/>
</dbReference>
<keyword evidence="3" id="KW-0614">Plasmid</keyword>
<keyword evidence="3" id="KW-0255">Endonuclease</keyword>
<dbReference type="RefSeq" id="WP_108745522.1">
    <property type="nucleotide sequence ID" value="NZ_CP028144.1"/>
</dbReference>
<name>A0AAX1G107_VIBPH</name>
<dbReference type="Pfam" id="PF04851">
    <property type="entry name" value="ResIII"/>
    <property type="match status" value="1"/>
</dbReference>
<dbReference type="GO" id="GO:0016787">
    <property type="term" value="F:hydrolase activity"/>
    <property type="evidence" value="ECO:0007669"/>
    <property type="project" value="InterPro"/>
</dbReference>
<dbReference type="GO" id="GO:0004519">
    <property type="term" value="F:endonuclease activity"/>
    <property type="evidence" value="ECO:0007669"/>
    <property type="project" value="UniProtKB-KW"/>
</dbReference>
<gene>
    <name evidence="3" type="ORF">EHC69_29195</name>
</gene>
<organism evidence="3 4">
    <name type="scientific">Vibrio parahaemolyticus</name>
    <dbReference type="NCBI Taxonomy" id="670"/>
    <lineage>
        <taxon>Bacteria</taxon>
        <taxon>Pseudomonadati</taxon>
        <taxon>Pseudomonadota</taxon>
        <taxon>Gammaproteobacteria</taxon>
        <taxon>Vibrionales</taxon>
        <taxon>Vibrionaceae</taxon>
        <taxon>Vibrio</taxon>
    </lineage>
</organism>
<protein>
    <submittedName>
        <fullName evidence="3">Restriction endonuclease subunit R</fullName>
    </submittedName>
</protein>
<dbReference type="Gene3D" id="3.40.50.300">
    <property type="entry name" value="P-loop containing nucleotide triphosphate hydrolases"/>
    <property type="match status" value="2"/>
</dbReference>
<dbReference type="EMBL" id="CP034303">
    <property type="protein sequence ID" value="QHH13336.1"/>
    <property type="molecule type" value="Genomic_DNA"/>
</dbReference>
<dbReference type="GO" id="GO:0005524">
    <property type="term" value="F:ATP binding"/>
    <property type="evidence" value="ECO:0007669"/>
    <property type="project" value="InterPro"/>
</dbReference>
<accession>A0AAX1G107</accession>